<evidence type="ECO:0000313" key="3">
    <source>
        <dbReference type="Proteomes" id="UP001176941"/>
    </source>
</evidence>
<reference evidence="2" key="1">
    <citation type="submission" date="2023-04" db="EMBL/GenBank/DDBJ databases">
        <authorList>
            <consortium name="ELIXIR-Norway"/>
        </authorList>
    </citation>
    <scope>NUCLEOTIDE SEQUENCE [LARGE SCALE GENOMIC DNA]</scope>
</reference>
<name>A0ABN8ZHZ3_RANTA</name>
<feature type="compositionally biased region" description="Polar residues" evidence="1">
    <location>
        <begin position="1"/>
        <end position="12"/>
    </location>
</feature>
<dbReference type="Proteomes" id="UP001176941">
    <property type="component" value="Chromosome 30"/>
</dbReference>
<feature type="region of interest" description="Disordered" evidence="1">
    <location>
        <begin position="106"/>
        <end position="133"/>
    </location>
</feature>
<proteinExistence type="predicted"/>
<sequence>MHLGSQVSSPSPDSAHLEGTSGNLRPCPLKGLTAQQGWLDLTARKTQKQSDSIRAALQAISTTPQGSRLLPRVSRDPRQGLNHGRFRGPQACPCSSDAWTVKEGTAAYAPSSSSGERHHCFTPWRGKLPKDEP</sequence>
<protein>
    <submittedName>
        <fullName evidence="2">Uncharacterized protein</fullName>
    </submittedName>
</protein>
<gene>
    <name evidence="2" type="ORF">MRATA1EN1_LOCUS20426</name>
</gene>
<accession>A0ABN8ZHZ3</accession>
<dbReference type="EMBL" id="OX459966">
    <property type="protein sequence ID" value="CAI9171464.1"/>
    <property type="molecule type" value="Genomic_DNA"/>
</dbReference>
<keyword evidence="3" id="KW-1185">Reference proteome</keyword>
<feature type="region of interest" description="Disordered" evidence="1">
    <location>
        <begin position="62"/>
        <end position="89"/>
    </location>
</feature>
<organism evidence="2 3">
    <name type="scientific">Rangifer tarandus platyrhynchus</name>
    <name type="common">Svalbard reindeer</name>
    <dbReference type="NCBI Taxonomy" id="3082113"/>
    <lineage>
        <taxon>Eukaryota</taxon>
        <taxon>Metazoa</taxon>
        <taxon>Chordata</taxon>
        <taxon>Craniata</taxon>
        <taxon>Vertebrata</taxon>
        <taxon>Euteleostomi</taxon>
        <taxon>Mammalia</taxon>
        <taxon>Eutheria</taxon>
        <taxon>Laurasiatheria</taxon>
        <taxon>Artiodactyla</taxon>
        <taxon>Ruminantia</taxon>
        <taxon>Pecora</taxon>
        <taxon>Cervidae</taxon>
        <taxon>Odocoileinae</taxon>
        <taxon>Rangifer</taxon>
    </lineage>
</organism>
<evidence type="ECO:0000256" key="1">
    <source>
        <dbReference type="SAM" id="MobiDB-lite"/>
    </source>
</evidence>
<feature type="region of interest" description="Disordered" evidence="1">
    <location>
        <begin position="1"/>
        <end position="28"/>
    </location>
</feature>
<evidence type="ECO:0000313" key="2">
    <source>
        <dbReference type="EMBL" id="CAI9171464.1"/>
    </source>
</evidence>